<dbReference type="SUPFAM" id="SSF57959">
    <property type="entry name" value="Leucine zipper domain"/>
    <property type="match status" value="1"/>
</dbReference>
<proteinExistence type="inferred from homology"/>
<accession>A0ABV0YVY1</accession>
<organism evidence="9 10">
    <name type="scientific">Ameca splendens</name>
    <dbReference type="NCBI Taxonomy" id="208324"/>
    <lineage>
        <taxon>Eukaryota</taxon>
        <taxon>Metazoa</taxon>
        <taxon>Chordata</taxon>
        <taxon>Craniata</taxon>
        <taxon>Vertebrata</taxon>
        <taxon>Euteleostomi</taxon>
        <taxon>Actinopterygii</taxon>
        <taxon>Neopterygii</taxon>
        <taxon>Teleostei</taxon>
        <taxon>Neoteleostei</taxon>
        <taxon>Acanthomorphata</taxon>
        <taxon>Ovalentaria</taxon>
        <taxon>Atherinomorphae</taxon>
        <taxon>Cyprinodontiformes</taxon>
        <taxon>Goodeidae</taxon>
        <taxon>Ameca</taxon>
    </lineage>
</organism>
<evidence type="ECO:0000256" key="2">
    <source>
        <dbReference type="ARBA" id="ARBA00023015"/>
    </source>
</evidence>
<protein>
    <recommendedName>
        <fullName evidence="8">BZIP domain-containing protein</fullName>
    </recommendedName>
</protein>
<evidence type="ECO:0000256" key="7">
    <source>
        <dbReference type="SAM" id="Phobius"/>
    </source>
</evidence>
<evidence type="ECO:0000259" key="8">
    <source>
        <dbReference type="PROSITE" id="PS50217"/>
    </source>
</evidence>
<evidence type="ECO:0000256" key="4">
    <source>
        <dbReference type="ARBA" id="ARBA00023163"/>
    </source>
</evidence>
<evidence type="ECO:0000256" key="6">
    <source>
        <dbReference type="SAM" id="MobiDB-lite"/>
    </source>
</evidence>
<feature type="compositionally biased region" description="Polar residues" evidence="6">
    <location>
        <begin position="146"/>
        <end position="166"/>
    </location>
</feature>
<gene>
    <name evidence="9" type="ORF">AMECASPLE_000969</name>
</gene>
<keyword evidence="10" id="KW-1185">Reference proteome</keyword>
<feature type="region of interest" description="Disordered" evidence="6">
    <location>
        <begin position="229"/>
        <end position="282"/>
    </location>
</feature>
<name>A0ABV0YVY1_9TELE</name>
<evidence type="ECO:0000256" key="5">
    <source>
        <dbReference type="ARBA" id="ARBA00023242"/>
    </source>
</evidence>
<keyword evidence="7" id="KW-0812">Transmembrane</keyword>
<dbReference type="PANTHER" id="PTHR15284">
    <property type="entry name" value="NUCLEAR FACTOR INTERLEUKIN-3-REGULATED PROTEIN"/>
    <property type="match status" value="1"/>
</dbReference>
<dbReference type="InterPro" id="IPR047106">
    <property type="entry name" value="NFIL3-like_bZIP"/>
</dbReference>
<dbReference type="PROSITE" id="PS50217">
    <property type="entry name" value="BZIP"/>
    <property type="match status" value="1"/>
</dbReference>
<keyword evidence="5" id="KW-0539">Nucleus</keyword>
<feature type="compositionally biased region" description="Basic and acidic residues" evidence="6">
    <location>
        <begin position="268"/>
        <end position="282"/>
    </location>
</feature>
<sequence>MNHLHVERFFTLLFTASLALLQFGVLRCLILIYFTFIMESRSLPFQRGQDSTVLPVESDLVRKGPRRKREFIPEEKKDALYWEKRRKNNEAAKRSREKRRLNDYALETHLMALKEENARLSAELMTIKFQFGMAQSTVYTGRQSNQLQHQSHSISQPSTYNQSLQGNPYLGARDSSVMPSHQSSYPFLIPAYALHTMRGYSYLNGSGTSGTSVLAPLVLQQNLLPPFSAPPRTPLLKPFPTRGTSDEEEEQQVPGVPYRSAPLHIASTRKDRSSSERHYISD</sequence>
<evidence type="ECO:0000256" key="1">
    <source>
        <dbReference type="ARBA" id="ARBA00006079"/>
    </source>
</evidence>
<comment type="similarity">
    <text evidence="1">Belongs to the bZIP family. NFIL3 subfamily.</text>
</comment>
<dbReference type="InterPro" id="IPR046347">
    <property type="entry name" value="bZIP_sf"/>
</dbReference>
<dbReference type="InterPro" id="IPR004827">
    <property type="entry name" value="bZIP"/>
</dbReference>
<keyword evidence="3" id="KW-0238">DNA-binding</keyword>
<keyword evidence="2" id="KW-0805">Transcription regulation</keyword>
<dbReference type="Proteomes" id="UP001469553">
    <property type="component" value="Unassembled WGS sequence"/>
</dbReference>
<dbReference type="InterPro" id="IPR047229">
    <property type="entry name" value="NFIL3-like"/>
</dbReference>
<keyword evidence="7" id="KW-1133">Transmembrane helix</keyword>
<comment type="caution">
    <text evidence="9">The sequence shown here is derived from an EMBL/GenBank/DDBJ whole genome shotgun (WGS) entry which is preliminary data.</text>
</comment>
<dbReference type="CDD" id="cd14694">
    <property type="entry name" value="bZIP_NFIL3"/>
    <property type="match status" value="1"/>
</dbReference>
<keyword evidence="7" id="KW-0472">Membrane</keyword>
<reference evidence="9 10" key="1">
    <citation type="submission" date="2021-06" db="EMBL/GenBank/DDBJ databases">
        <authorList>
            <person name="Palmer J.M."/>
        </authorList>
    </citation>
    <scope>NUCLEOTIDE SEQUENCE [LARGE SCALE GENOMIC DNA]</scope>
    <source>
        <strain evidence="9 10">AS_MEX2019</strain>
        <tissue evidence="9">Muscle</tissue>
    </source>
</reference>
<evidence type="ECO:0000313" key="9">
    <source>
        <dbReference type="EMBL" id="MEQ2298032.1"/>
    </source>
</evidence>
<keyword evidence="4" id="KW-0804">Transcription</keyword>
<feature type="domain" description="BZIP" evidence="8">
    <location>
        <begin position="78"/>
        <end position="128"/>
    </location>
</feature>
<evidence type="ECO:0000256" key="3">
    <source>
        <dbReference type="ARBA" id="ARBA00023125"/>
    </source>
</evidence>
<evidence type="ECO:0000313" key="10">
    <source>
        <dbReference type="Proteomes" id="UP001469553"/>
    </source>
</evidence>
<feature type="transmembrane region" description="Helical" evidence="7">
    <location>
        <begin position="12"/>
        <end position="37"/>
    </location>
</feature>
<dbReference type="Pfam" id="PF07716">
    <property type="entry name" value="bZIP_2"/>
    <property type="match status" value="1"/>
</dbReference>
<dbReference type="EMBL" id="JAHRIP010047054">
    <property type="protein sequence ID" value="MEQ2298032.1"/>
    <property type="molecule type" value="Genomic_DNA"/>
</dbReference>
<dbReference type="PANTHER" id="PTHR15284:SF1">
    <property type="entry name" value="NUCLEAR FACTOR INTERLEUKIN-3-REGULATED PROTEIN"/>
    <property type="match status" value="1"/>
</dbReference>
<dbReference type="SMART" id="SM00338">
    <property type="entry name" value="BRLZ"/>
    <property type="match status" value="1"/>
</dbReference>
<dbReference type="Gene3D" id="1.20.5.170">
    <property type="match status" value="1"/>
</dbReference>
<feature type="region of interest" description="Disordered" evidence="6">
    <location>
        <begin position="146"/>
        <end position="175"/>
    </location>
</feature>
<dbReference type="PROSITE" id="PS00036">
    <property type="entry name" value="BZIP_BASIC"/>
    <property type="match status" value="1"/>
</dbReference>